<dbReference type="Pfam" id="PF07687">
    <property type="entry name" value="M20_dimer"/>
    <property type="match status" value="1"/>
</dbReference>
<dbReference type="RefSeq" id="WP_123422396.1">
    <property type="nucleotide sequence ID" value="NZ_RJUL01000010.1"/>
</dbReference>
<dbReference type="GO" id="GO:0004180">
    <property type="term" value="F:carboxypeptidase activity"/>
    <property type="evidence" value="ECO:0007669"/>
    <property type="project" value="UniProtKB-KW"/>
</dbReference>
<keyword evidence="4" id="KW-0378">Hydrolase</keyword>
<feature type="domain" description="Peptidase M20 dimerisation" evidence="6">
    <location>
        <begin position="239"/>
        <end position="382"/>
    </location>
</feature>
<dbReference type="SUPFAM" id="SSF53187">
    <property type="entry name" value="Zn-dependent exopeptidases"/>
    <property type="match status" value="1"/>
</dbReference>
<accession>A0A3N1P4C3</accession>
<keyword evidence="3" id="KW-0479">Metal-binding</keyword>
<keyword evidence="7" id="KW-0121">Carboxypeptidase</keyword>
<evidence type="ECO:0000256" key="2">
    <source>
        <dbReference type="ARBA" id="ARBA00022670"/>
    </source>
</evidence>
<dbReference type="PROSITE" id="PS00758">
    <property type="entry name" value="ARGE_DAPE_CPG2_1"/>
    <property type="match status" value="1"/>
</dbReference>
<comment type="caution">
    <text evidence="7">The sequence shown here is derived from an EMBL/GenBank/DDBJ whole genome shotgun (WGS) entry which is preliminary data.</text>
</comment>
<proteinExistence type="inferred from homology"/>
<keyword evidence="2" id="KW-0645">Protease</keyword>
<dbReference type="PANTHER" id="PTHR45962:SF1">
    <property type="entry name" value="N-FATTY-ACYL-AMINO ACID SYNTHASE_HYDROLASE PM20D1"/>
    <property type="match status" value="1"/>
</dbReference>
<protein>
    <submittedName>
        <fullName evidence="7">Carboxypeptidase PM20D1</fullName>
    </submittedName>
</protein>
<dbReference type="GO" id="GO:0006508">
    <property type="term" value="P:proteolysis"/>
    <property type="evidence" value="ECO:0007669"/>
    <property type="project" value="UniProtKB-KW"/>
</dbReference>
<dbReference type="InterPro" id="IPR002933">
    <property type="entry name" value="Peptidase_M20"/>
</dbReference>
<comment type="similarity">
    <text evidence="1">Belongs to the peptidase M20A family.</text>
</comment>
<organism evidence="7 8">
    <name type="scientific">Gallaecimonas pentaromativorans</name>
    <dbReference type="NCBI Taxonomy" id="584787"/>
    <lineage>
        <taxon>Bacteria</taxon>
        <taxon>Pseudomonadati</taxon>
        <taxon>Pseudomonadota</taxon>
        <taxon>Gammaproteobacteria</taxon>
        <taxon>Enterobacterales</taxon>
        <taxon>Gallaecimonadaceae</taxon>
        <taxon>Gallaecimonas</taxon>
    </lineage>
</organism>
<name>A0A3N1P4C3_9GAMM</name>
<dbReference type="GO" id="GO:0046872">
    <property type="term" value="F:metal ion binding"/>
    <property type="evidence" value="ECO:0007669"/>
    <property type="project" value="UniProtKB-KW"/>
</dbReference>
<dbReference type="Proteomes" id="UP000268033">
    <property type="component" value="Unassembled WGS sequence"/>
</dbReference>
<dbReference type="EMBL" id="RJUL01000010">
    <property type="protein sequence ID" value="ROQ22488.1"/>
    <property type="molecule type" value="Genomic_DNA"/>
</dbReference>
<dbReference type="FunFam" id="3.40.630.10:FF:000027">
    <property type="entry name" value="N-fatty-acyl-amino acid synthase/hydrolase PM20D1"/>
    <property type="match status" value="1"/>
</dbReference>
<dbReference type="InterPro" id="IPR036264">
    <property type="entry name" value="Bact_exopeptidase_dim_dom"/>
</dbReference>
<evidence type="ECO:0000256" key="5">
    <source>
        <dbReference type="ARBA" id="ARBA00022833"/>
    </source>
</evidence>
<evidence type="ECO:0000256" key="3">
    <source>
        <dbReference type="ARBA" id="ARBA00022723"/>
    </source>
</evidence>
<evidence type="ECO:0000256" key="4">
    <source>
        <dbReference type="ARBA" id="ARBA00022801"/>
    </source>
</evidence>
<dbReference type="InterPro" id="IPR001261">
    <property type="entry name" value="ArgE/DapE_CS"/>
</dbReference>
<evidence type="ECO:0000256" key="1">
    <source>
        <dbReference type="ARBA" id="ARBA00006247"/>
    </source>
</evidence>
<gene>
    <name evidence="7" type="ORF">EDC28_110132</name>
</gene>
<dbReference type="Gene3D" id="1.10.150.900">
    <property type="match status" value="1"/>
</dbReference>
<evidence type="ECO:0000259" key="6">
    <source>
        <dbReference type="Pfam" id="PF07687"/>
    </source>
</evidence>
<keyword evidence="8" id="KW-1185">Reference proteome</keyword>
<evidence type="ECO:0000313" key="7">
    <source>
        <dbReference type="EMBL" id="ROQ22488.1"/>
    </source>
</evidence>
<dbReference type="InterPro" id="IPR011650">
    <property type="entry name" value="Peptidase_M20_dimer"/>
</dbReference>
<dbReference type="InterPro" id="IPR047177">
    <property type="entry name" value="Pept_M20A"/>
</dbReference>
<dbReference type="Pfam" id="PF01546">
    <property type="entry name" value="Peptidase_M20"/>
    <property type="match status" value="1"/>
</dbReference>
<dbReference type="AlphaFoldDB" id="A0A3N1P4C3"/>
<dbReference type="STRING" id="584787.GCA_001247655_02260"/>
<dbReference type="Gene3D" id="3.30.70.360">
    <property type="match status" value="1"/>
</dbReference>
<evidence type="ECO:0000313" key="8">
    <source>
        <dbReference type="Proteomes" id="UP000268033"/>
    </source>
</evidence>
<dbReference type="PANTHER" id="PTHR45962">
    <property type="entry name" value="N-FATTY-ACYL-AMINO ACID SYNTHASE/HYDROLASE PM20D1"/>
    <property type="match status" value="1"/>
</dbReference>
<keyword evidence="5" id="KW-0862">Zinc</keyword>
<reference evidence="7 8" key="1">
    <citation type="submission" date="2018-11" db="EMBL/GenBank/DDBJ databases">
        <title>Genomic Encyclopedia of Type Strains, Phase IV (KMG-IV): sequencing the most valuable type-strain genomes for metagenomic binning, comparative biology and taxonomic classification.</title>
        <authorList>
            <person name="Goeker M."/>
        </authorList>
    </citation>
    <scope>NUCLEOTIDE SEQUENCE [LARGE SCALE GENOMIC DNA]</scope>
    <source>
        <strain evidence="7 8">DSM 21945</strain>
    </source>
</reference>
<dbReference type="Gene3D" id="3.40.630.10">
    <property type="entry name" value="Zn peptidases"/>
    <property type="match status" value="1"/>
</dbReference>
<sequence length="488" mass="52461">MTFRKPLAVASLALLVLAAVVVVRTLLFTPKPQPHLAKAELAVDSQRIASHLSEAIAFATVSYDDPAQIDRAPFQGFLAWLATTYPKVHANLKVEAINHYGRLFTWPGSDPSLAPILLSAHYDVVPVQQSSAGLWQQPPFSGLIKDGYIWGRGALDDKSAAVALMESLSDLVNAGFSPRRTLMVALNFDEEVGSEHGAKAIAAMLKARHIEPLWSLDEGSFVLDGVVSGVALPVASINVAEKGYLTIDVTAHGQGGHSSMPPHQTAVGILAQALVRLQNAPVPGGLDGLSAEMFDNLARYMPFDKRLLFANRWLFGALLNAELSKSATTNATLRTTTAPTMLSGSVKSNVLPVTAEAVINFRLHPRDNVDSVLRYVQKTIDDDRVSIAVRDGRNASSVSDSQGPGFLALAKASREVYGDVVVTPGLTVGATDSSYYDSAVQNAYRFNPMVLKKDELGMFHGINERITVANMAAATRFYSLLMKDAASH</sequence>
<dbReference type="SUPFAM" id="SSF55031">
    <property type="entry name" value="Bacterial exopeptidase dimerisation domain"/>
    <property type="match status" value="1"/>
</dbReference>